<evidence type="ECO:0000259" key="4">
    <source>
        <dbReference type="PROSITE" id="PS01180"/>
    </source>
</evidence>
<dbReference type="PANTHER" id="PTHR24251">
    <property type="entry name" value="OVOCHYMASE-RELATED"/>
    <property type="match status" value="1"/>
</dbReference>
<evidence type="ECO:0000313" key="6">
    <source>
        <dbReference type="Proteomes" id="UP001642540"/>
    </source>
</evidence>
<keyword evidence="6" id="KW-1185">Reference proteome</keyword>
<sequence>MELKGIFHKENPKWKIDGPVVVIVFKSDVSTRGRGFSLKYSSSLTNSYSAYEYKLYHTSDRNGKIEYPSSFWEISVPGIKTIFVLAHNLNAGVETENEPQLVSKLTWESGVFRKAFESCEYSTVKFYSLKLAGGNMIEQFPKVNDTYSCSDIIKVEARMPITTSYPMFIAIYRQLESDAEGPENGRVSFAFNYESGSCGGVFVASSGIIKYKDNEFYSNKEYCVWLVQVPQAESIYFELESGEFEEDCDYITVSSVKELSTWFYSTATVISSENPIALVNGSVAIVTFFSDETEKGTGFRLYFRMEAHAFQEPTFSYQLFHQDIRTQNLFAYKAEPNQVAIVAFSAGTLLKAGIQVDITSFRPQVNESCSSDLLYIFEVNKTSSSTVRLTKTFTSADVDIEEPQIEAFDQPRRCIPLADSHFQACKSKNKCSDAPIGGSFRTNASPFYAIYSNVNVSGDLQGRGFAIRTRVR</sequence>
<evidence type="ECO:0000256" key="3">
    <source>
        <dbReference type="PROSITE-ProRule" id="PRU00059"/>
    </source>
</evidence>
<dbReference type="InterPro" id="IPR035914">
    <property type="entry name" value="Sperma_CUB_dom_sf"/>
</dbReference>
<reference evidence="5 6" key="1">
    <citation type="submission" date="2024-08" db="EMBL/GenBank/DDBJ databases">
        <authorList>
            <person name="Cucini C."/>
            <person name="Frati F."/>
        </authorList>
    </citation>
    <scope>NUCLEOTIDE SEQUENCE [LARGE SCALE GENOMIC DNA]</scope>
</reference>
<comment type="caution">
    <text evidence="3">Lacks conserved residue(s) required for the propagation of feature annotation.</text>
</comment>
<dbReference type="Gene3D" id="2.60.120.290">
    <property type="entry name" value="Spermadhesin, CUB domain"/>
    <property type="match status" value="1"/>
</dbReference>
<protein>
    <recommendedName>
        <fullName evidence="4">CUB domain-containing protein</fullName>
    </recommendedName>
</protein>
<keyword evidence="1" id="KW-0677">Repeat</keyword>
<dbReference type="InterPro" id="IPR000859">
    <property type="entry name" value="CUB_dom"/>
</dbReference>
<evidence type="ECO:0000256" key="2">
    <source>
        <dbReference type="ARBA" id="ARBA00023157"/>
    </source>
</evidence>
<keyword evidence="2" id="KW-1015">Disulfide bond</keyword>
<dbReference type="SUPFAM" id="SSF49854">
    <property type="entry name" value="Spermadhesin, CUB domain"/>
    <property type="match status" value="1"/>
</dbReference>
<accession>A0ABP1QVV7</accession>
<dbReference type="PROSITE" id="PS01180">
    <property type="entry name" value="CUB"/>
    <property type="match status" value="1"/>
</dbReference>
<dbReference type="Pfam" id="PF00431">
    <property type="entry name" value="CUB"/>
    <property type="match status" value="1"/>
</dbReference>
<comment type="caution">
    <text evidence="5">The sequence shown here is derived from an EMBL/GenBank/DDBJ whole genome shotgun (WGS) entry which is preliminary data.</text>
</comment>
<dbReference type="CDD" id="cd00041">
    <property type="entry name" value="CUB"/>
    <property type="match status" value="1"/>
</dbReference>
<dbReference type="EMBL" id="CAXLJM020000048">
    <property type="protein sequence ID" value="CAL8112479.1"/>
    <property type="molecule type" value="Genomic_DNA"/>
</dbReference>
<organism evidence="5 6">
    <name type="scientific">Orchesella dallaii</name>
    <dbReference type="NCBI Taxonomy" id="48710"/>
    <lineage>
        <taxon>Eukaryota</taxon>
        <taxon>Metazoa</taxon>
        <taxon>Ecdysozoa</taxon>
        <taxon>Arthropoda</taxon>
        <taxon>Hexapoda</taxon>
        <taxon>Collembola</taxon>
        <taxon>Entomobryomorpha</taxon>
        <taxon>Entomobryoidea</taxon>
        <taxon>Orchesellidae</taxon>
        <taxon>Orchesellinae</taxon>
        <taxon>Orchesella</taxon>
    </lineage>
</organism>
<dbReference type="SMART" id="SM00042">
    <property type="entry name" value="CUB"/>
    <property type="match status" value="1"/>
</dbReference>
<evidence type="ECO:0000256" key="1">
    <source>
        <dbReference type="ARBA" id="ARBA00022737"/>
    </source>
</evidence>
<dbReference type="Proteomes" id="UP001642540">
    <property type="component" value="Unassembled WGS sequence"/>
</dbReference>
<proteinExistence type="predicted"/>
<name>A0ABP1QVV7_9HEXA</name>
<feature type="domain" description="CUB" evidence="4">
    <location>
        <begin position="198"/>
        <end position="306"/>
    </location>
</feature>
<gene>
    <name evidence="5" type="ORF">ODALV1_LOCUS15668</name>
</gene>
<evidence type="ECO:0000313" key="5">
    <source>
        <dbReference type="EMBL" id="CAL8112479.1"/>
    </source>
</evidence>